<accession>A0ABD3L4N4</accession>
<proteinExistence type="predicted"/>
<dbReference type="InterPro" id="IPR002182">
    <property type="entry name" value="NB-ARC"/>
</dbReference>
<dbReference type="PRINTS" id="PR00364">
    <property type="entry name" value="DISEASERSIST"/>
</dbReference>
<dbReference type="Pfam" id="PF23598">
    <property type="entry name" value="LRR_14"/>
    <property type="match status" value="1"/>
</dbReference>
<dbReference type="InterPro" id="IPR032675">
    <property type="entry name" value="LRR_dom_sf"/>
</dbReference>
<name>A0ABD3L4N4_EUCGL</name>
<keyword evidence="3" id="KW-0611">Plant defense</keyword>
<protein>
    <recommendedName>
        <fullName evidence="5">TIR domain-containing protein</fullName>
    </recommendedName>
</protein>
<evidence type="ECO:0000256" key="1">
    <source>
        <dbReference type="ARBA" id="ARBA00022614"/>
    </source>
</evidence>
<dbReference type="Gene3D" id="1.10.8.430">
    <property type="entry name" value="Helical domain of apoptotic protease-activating factors"/>
    <property type="match status" value="1"/>
</dbReference>
<dbReference type="Pfam" id="PF01582">
    <property type="entry name" value="TIR"/>
    <property type="match status" value="1"/>
</dbReference>
<dbReference type="EMBL" id="JBJKBG010000003">
    <property type="protein sequence ID" value="KAL3745523.1"/>
    <property type="molecule type" value="Genomic_DNA"/>
</dbReference>
<dbReference type="Pfam" id="PF23282">
    <property type="entry name" value="WHD_ROQ1"/>
    <property type="match status" value="1"/>
</dbReference>
<dbReference type="FunFam" id="3.40.50.10140:FF:000007">
    <property type="entry name" value="Disease resistance protein (TIR-NBS-LRR class)"/>
    <property type="match status" value="1"/>
</dbReference>
<dbReference type="InterPro" id="IPR042197">
    <property type="entry name" value="Apaf_helical"/>
</dbReference>
<dbReference type="PROSITE" id="PS50104">
    <property type="entry name" value="TIR"/>
    <property type="match status" value="1"/>
</dbReference>
<gene>
    <name evidence="6" type="ORF">ACJRO7_014608</name>
</gene>
<feature type="domain" description="TIR" evidence="5">
    <location>
        <begin position="20"/>
        <end position="184"/>
    </location>
</feature>
<dbReference type="Gene3D" id="3.80.10.10">
    <property type="entry name" value="Ribonuclease Inhibitor"/>
    <property type="match status" value="4"/>
</dbReference>
<dbReference type="Pfam" id="PF00931">
    <property type="entry name" value="NB-ARC"/>
    <property type="match status" value="1"/>
</dbReference>
<dbReference type="SMART" id="SM00255">
    <property type="entry name" value="TIR"/>
    <property type="match status" value="1"/>
</dbReference>
<keyword evidence="2" id="KW-0677">Repeat</keyword>
<dbReference type="InterPro" id="IPR000157">
    <property type="entry name" value="TIR_dom"/>
</dbReference>
<dbReference type="Gene3D" id="3.40.50.10140">
    <property type="entry name" value="Toll/interleukin-1 receptor homology (TIR) domain"/>
    <property type="match status" value="1"/>
</dbReference>
<keyword evidence="1" id="KW-0433">Leucine-rich repeat</keyword>
<evidence type="ECO:0000313" key="6">
    <source>
        <dbReference type="EMBL" id="KAL3745523.1"/>
    </source>
</evidence>
<evidence type="ECO:0000313" key="7">
    <source>
        <dbReference type="Proteomes" id="UP001634007"/>
    </source>
</evidence>
<dbReference type="SUPFAM" id="SSF52058">
    <property type="entry name" value="L domain-like"/>
    <property type="match status" value="2"/>
</dbReference>
<evidence type="ECO:0000259" key="5">
    <source>
        <dbReference type="PROSITE" id="PS50104"/>
    </source>
</evidence>
<evidence type="ECO:0000256" key="2">
    <source>
        <dbReference type="ARBA" id="ARBA00022737"/>
    </source>
</evidence>
<dbReference type="Proteomes" id="UP001634007">
    <property type="component" value="Unassembled WGS sequence"/>
</dbReference>
<dbReference type="InterPro" id="IPR058192">
    <property type="entry name" value="WHD_ROQ1-like"/>
</dbReference>
<evidence type="ECO:0000256" key="3">
    <source>
        <dbReference type="ARBA" id="ARBA00022821"/>
    </source>
</evidence>
<dbReference type="InterPro" id="IPR035897">
    <property type="entry name" value="Toll_tir_struct_dom_sf"/>
</dbReference>
<organism evidence="6 7">
    <name type="scientific">Eucalyptus globulus</name>
    <name type="common">Tasmanian blue gum</name>
    <dbReference type="NCBI Taxonomy" id="34317"/>
    <lineage>
        <taxon>Eukaryota</taxon>
        <taxon>Viridiplantae</taxon>
        <taxon>Streptophyta</taxon>
        <taxon>Embryophyta</taxon>
        <taxon>Tracheophyta</taxon>
        <taxon>Spermatophyta</taxon>
        <taxon>Magnoliopsida</taxon>
        <taxon>eudicotyledons</taxon>
        <taxon>Gunneridae</taxon>
        <taxon>Pentapetalae</taxon>
        <taxon>rosids</taxon>
        <taxon>malvids</taxon>
        <taxon>Myrtales</taxon>
        <taxon>Myrtaceae</taxon>
        <taxon>Myrtoideae</taxon>
        <taxon>Eucalypteae</taxon>
        <taxon>Eucalyptus</taxon>
    </lineage>
</organism>
<dbReference type="InterPro" id="IPR027417">
    <property type="entry name" value="P-loop_NTPase"/>
</dbReference>
<keyword evidence="4" id="KW-0520">NAD</keyword>
<dbReference type="GO" id="GO:0051707">
    <property type="term" value="P:response to other organism"/>
    <property type="evidence" value="ECO:0007669"/>
    <property type="project" value="UniProtKB-ARBA"/>
</dbReference>
<dbReference type="Gene3D" id="3.40.50.300">
    <property type="entry name" value="P-loop containing nucleotide triphosphate hydrolases"/>
    <property type="match status" value="1"/>
</dbReference>
<evidence type="ECO:0000256" key="4">
    <source>
        <dbReference type="ARBA" id="ARBA00023027"/>
    </source>
</evidence>
<dbReference type="InterPro" id="IPR044974">
    <property type="entry name" value="Disease_R_plants"/>
</dbReference>
<dbReference type="InterPro" id="IPR055414">
    <property type="entry name" value="LRR_R13L4/SHOC2-like"/>
</dbReference>
<dbReference type="AlphaFoldDB" id="A0ABD3L4N4"/>
<dbReference type="GO" id="GO:0006952">
    <property type="term" value="P:defense response"/>
    <property type="evidence" value="ECO:0007669"/>
    <property type="project" value="UniProtKB-KW"/>
</dbReference>
<dbReference type="SUPFAM" id="SSF52540">
    <property type="entry name" value="P-loop containing nucleoside triphosphate hydrolases"/>
    <property type="match status" value="1"/>
</dbReference>
<reference evidence="6 7" key="1">
    <citation type="submission" date="2024-11" db="EMBL/GenBank/DDBJ databases">
        <title>Chromosome-level genome assembly of Eucalyptus globulus Labill. provides insights into its genome evolution.</title>
        <authorList>
            <person name="Li X."/>
        </authorList>
    </citation>
    <scope>NUCLEOTIDE SEQUENCE [LARGE SCALE GENOMIC DNA]</scope>
    <source>
        <strain evidence="6">CL2024</strain>
        <tissue evidence="6">Fresh tender leaves</tissue>
    </source>
</reference>
<sequence>MKRKRSCSETGSTSNGTSQVQFDVFLSFRGPDTRANFTDYLYHALLDKGIHVFIDKKGIDIGEEIGPEIFQAIDNSKICIPIFSRGYASSSWCLRELEHMVECRKTKELEVMPIFYDVEPSDVKLETKVYRDALTLHEQTRGVEIVQRWAAALKEVTGIKGWDTKNIGQGELTRLIARKVLVKLKVSSVHLSDYLVGIDQSVDEVIDLLSVESKDIRLVGICGIGGIGKTTLTKLIYHKLSINFENCCLLPDIRQASESASFGLLNLQRQLVHDILGDKRIKVSSIDQGKNLIEQRFSRKKVLIFLDDANHRSQLMALAAKKEWFGLGSRILVTTRDKSVLRGFQDQFDHCLIYEAKELNNLETLQLFSKHAFRSISPPNAFLSLSKKITAKTGGLPLAIEVMGSFLYDKKEAVWQSTLKKMEECPHKDVKDKLILSYEALDHHQRQIFLDIACFLVGENKRDADYMWNDCRYFPDEGIEVLLLMSLVKIIGKNQLWMHDQLKDFGKSIVYQENCEDPGKRSRVWNHEEGLDMIKRKKGTETIVAICMNFCGIIPATILTSDDFVKVPRVRFLKMDGGNLSGDYKNLFSELRWLSWKYGPSELLATNLCPKNLVILDLSWSRISDFCGGWTQLKVATRLKVLNLSYCRRLTIIPDLSTHSSLEILILEECENLNWIDPSIGQLRRLKHLNLNGCCSLWEMPKLGSLKALTELFMDRVTSALETYGKDWSYVEVKAIMDEDHPALGTYGKDWSYVEVKDIMDGGASTPKSYRRYWSSGGKNLGIRHVPSSIRALLNLKCLSICGAPRLTRLPESIGLLKSLVELNISDTGIIELPSSIVHLKNLKVLKMNRSCITNLPATIGMWEKLEEIHGEDCLALQTIPNDIVRLCFLKIFKLTETHVKIVPELPPSLISLCLSSVAAVLDTSNLRNLKLSFPTLTSITAMEMDRSYNPWWIRKLLKLEYLRLELPSITSIPSDLDHLYCLKELLLVRCKNLWHIGLLPSSLRKLTVSHCSVLQSIDLSNLQKLLELRLSFGIPNIQGLEGLRSLQCLKLSSCEFGNLSGLERLENLQVLSIELCSLLHTLPTLSNLKYLKDLFLWSCQKLAKIQGLDGLESLQSITIGGCSSLQSLPDLSNLKKLEYCDIECCSRGNPLGEV</sequence>
<comment type="caution">
    <text evidence="6">The sequence shown here is derived from an EMBL/GenBank/DDBJ whole genome shotgun (WGS) entry which is preliminary data.</text>
</comment>
<dbReference type="PANTHER" id="PTHR11017">
    <property type="entry name" value="LEUCINE-RICH REPEAT-CONTAINING PROTEIN"/>
    <property type="match status" value="1"/>
</dbReference>
<keyword evidence="7" id="KW-1185">Reference proteome</keyword>
<dbReference type="SUPFAM" id="SSF52200">
    <property type="entry name" value="Toll/Interleukin receptor TIR domain"/>
    <property type="match status" value="1"/>
</dbReference>
<dbReference type="PANTHER" id="PTHR11017:SF570">
    <property type="entry name" value="DISEASE RESISTANCE PROTEIN (TIR-NBS CLASS)-RELATED"/>
    <property type="match status" value="1"/>
</dbReference>